<keyword evidence="6" id="KW-0119">Carbohydrate metabolism</keyword>
<keyword evidence="6" id="KW-0624">Polysaccharide degradation</keyword>
<reference evidence="11 12" key="1">
    <citation type="submission" date="2020-08" db="EMBL/GenBank/DDBJ databases">
        <title>Sequencing the genomes of 1000 actinobacteria strains.</title>
        <authorList>
            <person name="Klenk H.-P."/>
        </authorList>
    </citation>
    <scope>NUCLEOTIDE SEQUENCE [LARGE SCALE GENOMIC DNA]</scope>
    <source>
        <strain evidence="11 12">DSM 23889</strain>
    </source>
</reference>
<keyword evidence="3 7" id="KW-0378">Hydrolase</keyword>
<keyword evidence="12" id="KW-1185">Reference proteome</keyword>
<evidence type="ECO:0000256" key="6">
    <source>
        <dbReference type="ARBA" id="ARBA00023326"/>
    </source>
</evidence>
<dbReference type="CDD" id="cd00063">
    <property type="entry name" value="FN3"/>
    <property type="match status" value="6"/>
</dbReference>
<sequence length="1141" mass="118347">MRRRSTTLSLLLGVAVALSSAPLAAVAAPDAPPVPPKLQALLDADGERPAGEAVGLIVRYAPGVAPTQGGEVTGAARVAAELTPGENLGRGLRTVEFDETLTAEQALEAAAQLEASPLVVEAFPNFVYRVGEVVETAGDPFVPPYSFPKTQTSTPWGLGRIDQVSGSLDYRYTYDTTGEGVTAYIVDTGIRPDHVEFTGRLAPGFKLSKFTTTGDCNGHGTHVAGTVGGTTYGVAKKVTLVPVRVFGCDGAGDSAGIITALNWIIADHQAGEPAVINMSLGGPRDRNFPFDADPVNLKVQEAINDGISVVVAAGNNSYFSCEYSPASAPNAITVNAATSGNDDAVYSNFGACSDLYAPGSAILSADKDSSTDKRTLSGTSMATPHVAGVVARILSHEPDLTPAEVTARVLGTASYFDPGLNQDIYDYCFNSSDYEFCYYPYMGEDPTKYLNATLLPVFNPQPVPTITGSPVGASTLTATVGSWLQTSPEPDVDPPLTYQWKRSGTAIPGATGLEYTLTPADVGKTITFTVTGNVQGYSTLAKTSTPTAVVTRPALTAPQALSVTPRPRQLDLAWEAPAETGGTISDYVIQYRSTATSTYTTLSDGVSTLTSATITGLKGGSSYYVRVAAKDEFGTSAYTPAVLVKALTGVTTAPTGLAATPAPRSIQLNWSAPSTLNGGTVTDYIVRYRVTGTTTWKTFSDGVSTNTTATVTGLSGSRSYEFAVQARTAFGTSSSATIKKSTLSGLPTRPATLTATASRTSMELVWGLPDTTNGGGDVTAYVVKVRRSGTTTWTTVATTASDASSITVPNLARGVSYEFSVAAKTTYGTGSAATLKKSTLTGLPSAVVGLTTTPSLTGMELAWSAPATTNDGGSVTDYVISYRRTGTTTWTTVSDGVNDTTGFTFASLRRGTSYEFRVSAKTIYGTGTSTTVKKSTLTGIASAPTALAASARTAKTLSLSWTAPSTTNGGTITDYVVRYRVAGTTTWVTFADGVSTDTTATITGLTRLRSYDVNVYARTLAGSTALVGSSTTLRLSTLSGAPAAPTFIEGDTGTENIAFDVSAVADPAYPITAYRVEYRQQGQVTWLVAPQSLTGAGGTLSISGLTPGTDYEVRATATSAGGTSPYSAIYTDRTAPASITQ</sequence>
<dbReference type="SMART" id="SM00060">
    <property type="entry name" value="FN3"/>
    <property type="match status" value="6"/>
</dbReference>
<dbReference type="PROSITE" id="PS00136">
    <property type="entry name" value="SUBTILASE_ASP"/>
    <property type="match status" value="1"/>
</dbReference>
<comment type="caution">
    <text evidence="11">The sequence shown here is derived from an EMBL/GenBank/DDBJ whole genome shotgun (WGS) entry which is preliminary data.</text>
</comment>
<dbReference type="FunFam" id="3.40.50.200:FF:000014">
    <property type="entry name" value="Proteinase K"/>
    <property type="match status" value="1"/>
</dbReference>
<feature type="domain" description="Fibronectin type-III" evidence="10">
    <location>
        <begin position="653"/>
        <end position="751"/>
    </location>
</feature>
<dbReference type="AlphaFoldDB" id="A0A840X3M4"/>
<dbReference type="Pfam" id="PF00082">
    <property type="entry name" value="Peptidase_S8"/>
    <property type="match status" value="1"/>
</dbReference>
<evidence type="ECO:0000259" key="10">
    <source>
        <dbReference type="PROSITE" id="PS50853"/>
    </source>
</evidence>
<dbReference type="EMBL" id="JACHBS010000001">
    <property type="protein sequence ID" value="MBB5617103.1"/>
    <property type="molecule type" value="Genomic_DNA"/>
</dbReference>
<dbReference type="Gene3D" id="2.60.40.10">
    <property type="entry name" value="Immunoglobulins"/>
    <property type="match status" value="6"/>
</dbReference>
<evidence type="ECO:0000256" key="8">
    <source>
        <dbReference type="RuleBase" id="RU003355"/>
    </source>
</evidence>
<dbReference type="InterPro" id="IPR034193">
    <property type="entry name" value="PCSK9_ProteinaseK-like"/>
</dbReference>
<dbReference type="InterPro" id="IPR013783">
    <property type="entry name" value="Ig-like_fold"/>
</dbReference>
<evidence type="ECO:0000256" key="1">
    <source>
        <dbReference type="ARBA" id="ARBA00011073"/>
    </source>
</evidence>
<dbReference type="PRINTS" id="PR00723">
    <property type="entry name" value="SUBTILISIN"/>
</dbReference>
<feature type="active site" description="Charge relay system" evidence="7">
    <location>
        <position position="187"/>
    </location>
</feature>
<feature type="active site" description="Charge relay system" evidence="7">
    <location>
        <position position="380"/>
    </location>
</feature>
<evidence type="ECO:0000313" key="11">
    <source>
        <dbReference type="EMBL" id="MBB5617103.1"/>
    </source>
</evidence>
<gene>
    <name evidence="11" type="ORF">BJ959_000599</name>
</gene>
<evidence type="ECO:0000256" key="7">
    <source>
        <dbReference type="PROSITE-ProRule" id="PRU01240"/>
    </source>
</evidence>
<dbReference type="InterPro" id="IPR023828">
    <property type="entry name" value="Peptidase_S8_Ser-AS"/>
</dbReference>
<dbReference type="PROSITE" id="PS50853">
    <property type="entry name" value="FN3"/>
    <property type="match status" value="5"/>
</dbReference>
<evidence type="ECO:0000256" key="4">
    <source>
        <dbReference type="ARBA" id="ARBA00022825"/>
    </source>
</evidence>
<comment type="similarity">
    <text evidence="1 7 8">Belongs to the peptidase S8 family.</text>
</comment>
<feature type="domain" description="Fibronectin type-III" evidence="10">
    <location>
        <begin position="1041"/>
        <end position="1137"/>
    </location>
</feature>
<keyword evidence="5" id="KW-0326">Glycosidase</keyword>
<dbReference type="GO" id="GO:0005615">
    <property type="term" value="C:extracellular space"/>
    <property type="evidence" value="ECO:0007669"/>
    <property type="project" value="TreeGrafter"/>
</dbReference>
<dbReference type="GO" id="GO:0004252">
    <property type="term" value="F:serine-type endopeptidase activity"/>
    <property type="evidence" value="ECO:0007669"/>
    <property type="project" value="UniProtKB-UniRule"/>
</dbReference>
<keyword evidence="4 7" id="KW-0720">Serine protease</keyword>
<dbReference type="PROSITE" id="PS00138">
    <property type="entry name" value="SUBTILASE_SER"/>
    <property type="match status" value="1"/>
</dbReference>
<dbReference type="SUPFAM" id="SSF49265">
    <property type="entry name" value="Fibronectin type III"/>
    <property type="match status" value="4"/>
</dbReference>
<dbReference type="Proteomes" id="UP000552883">
    <property type="component" value="Unassembled WGS sequence"/>
</dbReference>
<feature type="active site" description="Charge relay system" evidence="7">
    <location>
        <position position="219"/>
    </location>
</feature>
<feature type="domain" description="Fibronectin type-III" evidence="10">
    <location>
        <begin position="843"/>
        <end position="941"/>
    </location>
</feature>
<evidence type="ECO:0000256" key="2">
    <source>
        <dbReference type="ARBA" id="ARBA00022670"/>
    </source>
</evidence>
<dbReference type="GO" id="GO:0000272">
    <property type="term" value="P:polysaccharide catabolic process"/>
    <property type="evidence" value="ECO:0007669"/>
    <property type="project" value="UniProtKB-KW"/>
</dbReference>
<feature type="domain" description="Fibronectin type-III" evidence="10">
    <location>
        <begin position="554"/>
        <end position="651"/>
    </location>
</feature>
<dbReference type="PROSITE" id="PS00137">
    <property type="entry name" value="SUBTILASE_HIS"/>
    <property type="match status" value="1"/>
</dbReference>
<evidence type="ECO:0000256" key="5">
    <source>
        <dbReference type="ARBA" id="ARBA00023295"/>
    </source>
</evidence>
<dbReference type="PANTHER" id="PTHR43806">
    <property type="entry name" value="PEPTIDASE S8"/>
    <property type="match status" value="1"/>
</dbReference>
<dbReference type="InterPro" id="IPR015500">
    <property type="entry name" value="Peptidase_S8_subtilisin-rel"/>
</dbReference>
<dbReference type="InterPro" id="IPR050131">
    <property type="entry name" value="Peptidase_S8_subtilisin-like"/>
</dbReference>
<dbReference type="RefSeq" id="WP_183321854.1">
    <property type="nucleotide sequence ID" value="NZ_BAAANZ010000011.1"/>
</dbReference>
<evidence type="ECO:0000256" key="9">
    <source>
        <dbReference type="SAM" id="SignalP"/>
    </source>
</evidence>
<dbReference type="PRINTS" id="PR00014">
    <property type="entry name" value="FNTYPEIII"/>
</dbReference>
<proteinExistence type="inferred from homology"/>
<dbReference type="Pfam" id="PF00041">
    <property type="entry name" value="fn3"/>
    <property type="match status" value="6"/>
</dbReference>
<dbReference type="PANTHER" id="PTHR43806:SF66">
    <property type="entry name" value="SERIN ENDOPEPTIDASE"/>
    <property type="match status" value="1"/>
</dbReference>
<feature type="chain" id="PRO_5032547709" description="Fibronectin type-III domain-containing protein" evidence="9">
    <location>
        <begin position="28"/>
        <end position="1141"/>
    </location>
</feature>
<keyword evidence="9" id="KW-0732">Signal</keyword>
<protein>
    <recommendedName>
        <fullName evidence="10">Fibronectin type-III domain-containing protein</fullName>
    </recommendedName>
</protein>
<dbReference type="GO" id="GO:0006508">
    <property type="term" value="P:proteolysis"/>
    <property type="evidence" value="ECO:0007669"/>
    <property type="project" value="UniProtKB-KW"/>
</dbReference>
<dbReference type="InterPro" id="IPR000209">
    <property type="entry name" value="Peptidase_S8/S53_dom"/>
</dbReference>
<dbReference type="InterPro" id="IPR023827">
    <property type="entry name" value="Peptidase_S8_Asp-AS"/>
</dbReference>
<dbReference type="GO" id="GO:0016798">
    <property type="term" value="F:hydrolase activity, acting on glycosyl bonds"/>
    <property type="evidence" value="ECO:0007669"/>
    <property type="project" value="UniProtKB-KW"/>
</dbReference>
<dbReference type="PROSITE" id="PS51892">
    <property type="entry name" value="SUBTILASE"/>
    <property type="match status" value="1"/>
</dbReference>
<dbReference type="CDD" id="cd04077">
    <property type="entry name" value="Peptidases_S8_PCSK9_ProteinaseK_like"/>
    <property type="match status" value="1"/>
</dbReference>
<dbReference type="Gene3D" id="3.40.50.200">
    <property type="entry name" value="Peptidase S8/S53 domain"/>
    <property type="match status" value="1"/>
</dbReference>
<dbReference type="InterPro" id="IPR036852">
    <property type="entry name" value="Peptidase_S8/S53_dom_sf"/>
</dbReference>
<organism evidence="11 12">
    <name type="scientific">Microcella frigidaquae</name>
    <dbReference type="NCBI Taxonomy" id="424758"/>
    <lineage>
        <taxon>Bacteria</taxon>
        <taxon>Bacillati</taxon>
        <taxon>Actinomycetota</taxon>
        <taxon>Actinomycetes</taxon>
        <taxon>Micrococcales</taxon>
        <taxon>Microbacteriaceae</taxon>
        <taxon>Microcella</taxon>
    </lineage>
</organism>
<dbReference type="InterPro" id="IPR036116">
    <property type="entry name" value="FN3_sf"/>
</dbReference>
<keyword evidence="2 7" id="KW-0645">Protease</keyword>
<dbReference type="Gene3D" id="2.60.40.2700">
    <property type="match status" value="1"/>
</dbReference>
<accession>A0A840X3M4</accession>
<feature type="domain" description="Fibronectin type-III" evidence="10">
    <location>
        <begin position="943"/>
        <end position="1040"/>
    </location>
</feature>
<dbReference type="InterPro" id="IPR003961">
    <property type="entry name" value="FN3_dom"/>
</dbReference>
<dbReference type="InterPro" id="IPR022398">
    <property type="entry name" value="Peptidase_S8_His-AS"/>
</dbReference>
<feature type="signal peptide" evidence="9">
    <location>
        <begin position="1"/>
        <end position="27"/>
    </location>
</feature>
<evidence type="ECO:0000313" key="12">
    <source>
        <dbReference type="Proteomes" id="UP000552883"/>
    </source>
</evidence>
<dbReference type="SUPFAM" id="SSF52743">
    <property type="entry name" value="Subtilisin-like"/>
    <property type="match status" value="1"/>
</dbReference>
<name>A0A840X3M4_9MICO</name>
<evidence type="ECO:0000256" key="3">
    <source>
        <dbReference type="ARBA" id="ARBA00022801"/>
    </source>
</evidence>